<dbReference type="SUPFAM" id="SSF55729">
    <property type="entry name" value="Acyl-CoA N-acyltransferases (Nat)"/>
    <property type="match status" value="1"/>
</dbReference>
<evidence type="ECO:0000313" key="2">
    <source>
        <dbReference type="EMBL" id="OQD69809.1"/>
    </source>
</evidence>
<dbReference type="OrthoDB" id="2129362at2759"/>
<reference evidence="3" key="1">
    <citation type="journal article" date="2017" name="Nat. Microbiol.">
        <title>Global analysis of biosynthetic gene clusters reveals vast potential of secondary metabolite production in Penicillium species.</title>
        <authorList>
            <person name="Nielsen J.C."/>
            <person name="Grijseels S."/>
            <person name="Prigent S."/>
            <person name="Ji B."/>
            <person name="Dainat J."/>
            <person name="Nielsen K.F."/>
            <person name="Frisvad J.C."/>
            <person name="Workman M."/>
            <person name="Nielsen J."/>
        </authorList>
    </citation>
    <scope>NUCLEOTIDE SEQUENCE [LARGE SCALE GENOMIC DNA]</scope>
    <source>
        <strain evidence="3">IBT 4502</strain>
    </source>
</reference>
<feature type="transmembrane region" description="Helical" evidence="1">
    <location>
        <begin position="20"/>
        <end position="39"/>
    </location>
</feature>
<proteinExistence type="predicted"/>
<sequence length="293" mass="34097">MVELEDNAHVSLFSSYTSDWRAIIYASLRIASVCMYALIQFREFDIPHQHVCPRMSYILFLNIHLHFSCVYSCIFTIKHKMITSRPATLADIPQVRDINHWYIVNSCSTFATTPPPISHYEDILRDLMRRNLPFYVIVSDTRKTPDGADLILGYAYLSPFRGHLLSYAPTVELSIFMRYDQQQYGYGTIILRKLLRLVQEGEVEHRCEERVGDIPRIGFGSSMGVMKTSLVRNVIAIIPYDTEAPTDGERLRQWCMKWGFIEKGQLENVGRKMGHWIDTVYLQWTMPEEIDIQ</sequence>
<dbReference type="Gene3D" id="3.40.630.30">
    <property type="match status" value="1"/>
</dbReference>
<keyword evidence="3" id="KW-1185">Reference proteome</keyword>
<organism evidence="2 3">
    <name type="scientific">Penicillium polonicum</name>
    <dbReference type="NCBI Taxonomy" id="60169"/>
    <lineage>
        <taxon>Eukaryota</taxon>
        <taxon>Fungi</taxon>
        <taxon>Dikarya</taxon>
        <taxon>Ascomycota</taxon>
        <taxon>Pezizomycotina</taxon>
        <taxon>Eurotiomycetes</taxon>
        <taxon>Eurotiomycetidae</taxon>
        <taxon>Eurotiales</taxon>
        <taxon>Aspergillaceae</taxon>
        <taxon>Penicillium</taxon>
    </lineage>
</organism>
<keyword evidence="1" id="KW-1133">Transmembrane helix</keyword>
<name>A0A1V6NYS5_PENPO</name>
<evidence type="ECO:0000313" key="3">
    <source>
        <dbReference type="Proteomes" id="UP000191408"/>
    </source>
</evidence>
<evidence type="ECO:0000256" key="1">
    <source>
        <dbReference type="SAM" id="Phobius"/>
    </source>
</evidence>
<keyword evidence="1" id="KW-0472">Membrane</keyword>
<dbReference type="Proteomes" id="UP000191408">
    <property type="component" value="Unassembled WGS sequence"/>
</dbReference>
<dbReference type="EMBL" id="MDYM01000002">
    <property type="protein sequence ID" value="OQD69809.1"/>
    <property type="molecule type" value="Genomic_DNA"/>
</dbReference>
<dbReference type="AlphaFoldDB" id="A0A1V6NYS5"/>
<comment type="caution">
    <text evidence="2">The sequence shown here is derived from an EMBL/GenBank/DDBJ whole genome shotgun (WGS) entry which is preliminary data.</text>
</comment>
<dbReference type="InterPro" id="IPR016181">
    <property type="entry name" value="Acyl_CoA_acyltransferase"/>
</dbReference>
<dbReference type="STRING" id="60169.A0A1V6NYS5"/>
<protein>
    <recommendedName>
        <fullName evidence="4">N-acetyltransferase domain-containing protein</fullName>
    </recommendedName>
</protein>
<accession>A0A1V6NYS5</accession>
<gene>
    <name evidence="2" type="ORF">PENPOL_c002G08077</name>
</gene>
<feature type="transmembrane region" description="Helical" evidence="1">
    <location>
        <begin position="59"/>
        <end position="77"/>
    </location>
</feature>
<evidence type="ECO:0008006" key="4">
    <source>
        <dbReference type="Google" id="ProtNLM"/>
    </source>
</evidence>
<keyword evidence="1" id="KW-0812">Transmembrane</keyword>